<evidence type="ECO:0000313" key="2">
    <source>
        <dbReference type="Proteomes" id="UP000499080"/>
    </source>
</evidence>
<sequence>MWTPQEEAPCASWFIETKCDTQVQRWFETDGRNGLCLRRTLPASINDVGGLGVVVRSDSSCIKFCGLLPHPQNFMFNVVIISSSSSSPDKNRLGLSLVCKVDAVSLTNQT</sequence>
<evidence type="ECO:0000313" key="1">
    <source>
        <dbReference type="EMBL" id="GBO03067.1"/>
    </source>
</evidence>
<comment type="caution">
    <text evidence="1">The sequence shown here is derived from an EMBL/GenBank/DDBJ whole genome shotgun (WGS) entry which is preliminary data.</text>
</comment>
<dbReference type="EMBL" id="BGPR01030498">
    <property type="protein sequence ID" value="GBO03067.1"/>
    <property type="molecule type" value="Genomic_DNA"/>
</dbReference>
<protein>
    <submittedName>
        <fullName evidence="1">Uncharacterized protein</fullName>
    </submittedName>
</protein>
<proteinExistence type="predicted"/>
<dbReference type="Proteomes" id="UP000499080">
    <property type="component" value="Unassembled WGS sequence"/>
</dbReference>
<gene>
    <name evidence="1" type="ORF">AVEN_140885_1</name>
</gene>
<reference evidence="1 2" key="1">
    <citation type="journal article" date="2019" name="Sci. Rep.">
        <title>Orb-weaving spider Araneus ventricosus genome elucidates the spidroin gene catalogue.</title>
        <authorList>
            <person name="Kono N."/>
            <person name="Nakamura H."/>
            <person name="Ohtoshi R."/>
            <person name="Moran D.A.P."/>
            <person name="Shinohara A."/>
            <person name="Yoshida Y."/>
            <person name="Fujiwara M."/>
            <person name="Mori M."/>
            <person name="Tomita M."/>
            <person name="Arakawa K."/>
        </authorList>
    </citation>
    <scope>NUCLEOTIDE SEQUENCE [LARGE SCALE GENOMIC DNA]</scope>
</reference>
<dbReference type="AlphaFoldDB" id="A0A4Y2TUI8"/>
<name>A0A4Y2TUI8_ARAVE</name>
<keyword evidence="2" id="KW-1185">Reference proteome</keyword>
<organism evidence="1 2">
    <name type="scientific">Araneus ventricosus</name>
    <name type="common">Orbweaver spider</name>
    <name type="synonym">Epeira ventricosa</name>
    <dbReference type="NCBI Taxonomy" id="182803"/>
    <lineage>
        <taxon>Eukaryota</taxon>
        <taxon>Metazoa</taxon>
        <taxon>Ecdysozoa</taxon>
        <taxon>Arthropoda</taxon>
        <taxon>Chelicerata</taxon>
        <taxon>Arachnida</taxon>
        <taxon>Araneae</taxon>
        <taxon>Araneomorphae</taxon>
        <taxon>Entelegynae</taxon>
        <taxon>Araneoidea</taxon>
        <taxon>Araneidae</taxon>
        <taxon>Araneus</taxon>
    </lineage>
</organism>
<accession>A0A4Y2TUI8</accession>